<evidence type="ECO:0000313" key="4">
    <source>
        <dbReference type="Proteomes" id="UP000244855"/>
    </source>
</evidence>
<dbReference type="OrthoDB" id="5396681at2759"/>
<dbReference type="Proteomes" id="UP000244855">
    <property type="component" value="Unassembled WGS sequence"/>
</dbReference>
<evidence type="ECO:0000259" key="2">
    <source>
        <dbReference type="Pfam" id="PF26616"/>
    </source>
</evidence>
<feature type="transmembrane region" description="Helical" evidence="1">
    <location>
        <begin position="376"/>
        <end position="395"/>
    </location>
</feature>
<reference evidence="3 4" key="1">
    <citation type="journal article" date="2018" name="Sci. Rep.">
        <title>Comparative genomics provides insights into the lifestyle and reveals functional heterogeneity of dark septate endophytic fungi.</title>
        <authorList>
            <person name="Knapp D.G."/>
            <person name="Nemeth J.B."/>
            <person name="Barry K."/>
            <person name="Hainaut M."/>
            <person name="Henrissat B."/>
            <person name="Johnson J."/>
            <person name="Kuo A."/>
            <person name="Lim J.H.P."/>
            <person name="Lipzen A."/>
            <person name="Nolan M."/>
            <person name="Ohm R.A."/>
            <person name="Tamas L."/>
            <person name="Grigoriev I.V."/>
            <person name="Spatafora J.W."/>
            <person name="Nagy L.G."/>
            <person name="Kovacs G.M."/>
        </authorList>
    </citation>
    <scope>NUCLEOTIDE SEQUENCE [LARGE SCALE GENOMIC DNA]</scope>
    <source>
        <strain evidence="3 4">DSE2036</strain>
    </source>
</reference>
<dbReference type="EMBL" id="KZ805360">
    <property type="protein sequence ID" value="PVI01288.1"/>
    <property type="molecule type" value="Genomic_DNA"/>
</dbReference>
<feature type="domain" description="CorA-like transporter" evidence="2">
    <location>
        <begin position="8"/>
        <end position="123"/>
    </location>
</feature>
<dbReference type="STRING" id="97972.A0A2V1DSL0"/>
<dbReference type="Gene3D" id="1.20.58.340">
    <property type="entry name" value="Magnesium transport protein CorA, transmembrane region"/>
    <property type="match status" value="1"/>
</dbReference>
<keyword evidence="4" id="KW-1185">Reference proteome</keyword>
<protein>
    <recommendedName>
        <fullName evidence="2">CorA-like transporter domain-containing protein</fullName>
    </recommendedName>
</protein>
<accession>A0A2V1DSL0</accession>
<keyword evidence="1" id="KW-0472">Membrane</keyword>
<organism evidence="3 4">
    <name type="scientific">Periconia macrospinosa</name>
    <dbReference type="NCBI Taxonomy" id="97972"/>
    <lineage>
        <taxon>Eukaryota</taxon>
        <taxon>Fungi</taxon>
        <taxon>Dikarya</taxon>
        <taxon>Ascomycota</taxon>
        <taxon>Pezizomycotina</taxon>
        <taxon>Dothideomycetes</taxon>
        <taxon>Pleosporomycetidae</taxon>
        <taxon>Pleosporales</taxon>
        <taxon>Massarineae</taxon>
        <taxon>Periconiaceae</taxon>
        <taxon>Periconia</taxon>
    </lineage>
</organism>
<gene>
    <name evidence="3" type="ORF">DM02DRAFT_654672</name>
</gene>
<name>A0A2V1DSL0_9PLEO</name>
<evidence type="ECO:0000256" key="1">
    <source>
        <dbReference type="SAM" id="Phobius"/>
    </source>
</evidence>
<proteinExistence type="predicted"/>
<dbReference type="Pfam" id="PF26616">
    <property type="entry name" value="CorA-like"/>
    <property type="match status" value="1"/>
</dbReference>
<keyword evidence="1" id="KW-1133">Transmembrane helix</keyword>
<dbReference type="InterPro" id="IPR058257">
    <property type="entry name" value="CorA-like_dom"/>
</dbReference>
<evidence type="ECO:0000313" key="3">
    <source>
        <dbReference type="EMBL" id="PVI01288.1"/>
    </source>
</evidence>
<feature type="transmembrane region" description="Helical" evidence="1">
    <location>
        <begin position="415"/>
        <end position="436"/>
    </location>
</feature>
<sequence>MHNSNPEAYQGWEEYPQNISLRLLQTDVARSHRRLSERSKELFVANDDSKFARMKDGYRDVNIKQVTTTEHLHDIFAVPQASSVFFINQKNSWSRFCISEEHFRRLFTRLRVHPSFLDIVHSFDIGYNIKYVAKHGRAFPKDPFSIREVGVYQHFSGPDQQSNWVLLQASDQLKDRLRRIFQSDENVPPAKQFLLHSMILLDVSEEWREYLIYLEDRFSDIVDKGFYTNVTGPQLEGDIVADFSDTRRLHILTDKLRRLIQILKQNIRIGKHMKVGVTRIGKASSPALQFSFDELQAKVDRFLLVQETSLGRLETLIERSSGIGQLVQSIQDIRAAEAGKKINHEMRRLTEQGVDENKLMKKLAEQTTKDTRSMMAIALISAIFLPATFLAKTLFGSNFFVFSENKNALTVASNFWVYIVIAIVFSGVTVTLWFVWRRRKLRQPITDDV</sequence>
<dbReference type="AlphaFoldDB" id="A0A2V1DSL0"/>
<keyword evidence="1" id="KW-0812">Transmembrane</keyword>